<dbReference type="Gene3D" id="1.25.10.10">
    <property type="entry name" value="Leucine-rich Repeat Variant"/>
    <property type="match status" value="1"/>
</dbReference>
<dbReference type="InterPro" id="IPR016024">
    <property type="entry name" value="ARM-type_fold"/>
</dbReference>
<dbReference type="SUPFAM" id="SSF48371">
    <property type="entry name" value="ARM repeat"/>
    <property type="match status" value="1"/>
</dbReference>
<keyword evidence="2" id="KW-1185">Reference proteome</keyword>
<evidence type="ECO:0008006" key="3">
    <source>
        <dbReference type="Google" id="ProtNLM"/>
    </source>
</evidence>
<comment type="caution">
    <text evidence="1">The sequence shown here is derived from an EMBL/GenBank/DDBJ whole genome shotgun (WGS) entry which is preliminary data.</text>
</comment>
<proteinExistence type="predicted"/>
<dbReference type="RefSeq" id="WP_283895883.1">
    <property type="nucleotide sequence ID" value="NZ_JARWAF010000007.1"/>
</dbReference>
<dbReference type="Proteomes" id="UP001237194">
    <property type="component" value="Unassembled WGS sequence"/>
</dbReference>
<evidence type="ECO:0000313" key="2">
    <source>
        <dbReference type="Proteomes" id="UP001237194"/>
    </source>
</evidence>
<dbReference type="InterPro" id="IPR011989">
    <property type="entry name" value="ARM-like"/>
</dbReference>
<organism evidence="1 2">
    <name type="scientific">Streptomyces pakalii</name>
    <dbReference type="NCBI Taxonomy" id="3036494"/>
    <lineage>
        <taxon>Bacteria</taxon>
        <taxon>Bacillati</taxon>
        <taxon>Actinomycetota</taxon>
        <taxon>Actinomycetes</taxon>
        <taxon>Kitasatosporales</taxon>
        <taxon>Streptomycetaceae</taxon>
        <taxon>Streptomyces</taxon>
    </lineage>
</organism>
<accession>A0ABT7DBE0</accession>
<evidence type="ECO:0000313" key="1">
    <source>
        <dbReference type="EMBL" id="MDJ1642199.1"/>
    </source>
</evidence>
<name>A0ABT7DBE0_9ACTN</name>
<protein>
    <recommendedName>
        <fullName evidence="3">HEAT repeat domain-containing protein</fullName>
    </recommendedName>
</protein>
<gene>
    <name evidence="1" type="ORF">P5W92_17520</name>
</gene>
<reference evidence="1 2" key="1">
    <citation type="submission" date="2023-04" db="EMBL/GenBank/DDBJ databases">
        <title>A novel species of the genus Streptomyces: Streptomyces pakalii sp. nov. isolated from a Mexican soil jungle.</title>
        <authorList>
            <person name="Chavez-Hernandez M.A."/>
            <person name="Ortiz-Alvarez J."/>
            <person name="Villa-Tanaca L."/>
            <person name="Hernandez-Rodriguez C."/>
        </authorList>
    </citation>
    <scope>NUCLEOTIDE SEQUENCE [LARGE SCALE GENOMIC DNA]</scope>
    <source>
        <strain evidence="1 2">ENCB-J15</strain>
    </source>
</reference>
<sequence>MAGTALASAADEGPVYRALCAEPAAHPAAAAGLGECGDRATDAETLWALLGHPLPSVRVHAISGLRALDVVERERLTPLLDDPGPAVVRAATRALLPDAAGIPEHLLRERSAPERPRSVRVAAARLLRAAKLQRRPAPGYR</sequence>
<dbReference type="EMBL" id="JARWAF010000007">
    <property type="protein sequence ID" value="MDJ1642199.1"/>
    <property type="molecule type" value="Genomic_DNA"/>
</dbReference>